<dbReference type="InterPro" id="IPR050696">
    <property type="entry name" value="FtsA/MreB"/>
</dbReference>
<dbReference type="RefSeq" id="WP_165865959.1">
    <property type="nucleotide sequence ID" value="NZ_UPPP01000068.1"/>
</dbReference>
<dbReference type="SUPFAM" id="SSF53067">
    <property type="entry name" value="Actin-like ATPase domain"/>
    <property type="match status" value="2"/>
</dbReference>
<dbReference type="NCBIfam" id="TIGR01175">
    <property type="entry name" value="pilM"/>
    <property type="match status" value="1"/>
</dbReference>
<keyword evidence="3" id="KW-1185">Reference proteome</keyword>
<dbReference type="Gene3D" id="3.30.420.40">
    <property type="match status" value="2"/>
</dbReference>
<organism evidence="2 3">
    <name type="scientific">Lucifera butyrica</name>
    <dbReference type="NCBI Taxonomy" id="1351585"/>
    <lineage>
        <taxon>Bacteria</taxon>
        <taxon>Bacillati</taxon>
        <taxon>Bacillota</taxon>
        <taxon>Negativicutes</taxon>
        <taxon>Veillonellales</taxon>
        <taxon>Veillonellaceae</taxon>
        <taxon>Lucifera</taxon>
    </lineage>
</organism>
<dbReference type="CDD" id="cd24049">
    <property type="entry name" value="ASKHA_NBD_PilM"/>
    <property type="match status" value="1"/>
</dbReference>
<dbReference type="Proteomes" id="UP000277811">
    <property type="component" value="Unassembled WGS sequence"/>
</dbReference>
<evidence type="ECO:0000259" key="1">
    <source>
        <dbReference type="SMART" id="SM00842"/>
    </source>
</evidence>
<protein>
    <submittedName>
        <fullName evidence="2">Type iv pilus assembly protein pilm</fullName>
    </submittedName>
</protein>
<proteinExistence type="predicted"/>
<gene>
    <name evidence="2" type="ORF">LUCI_2108</name>
</gene>
<dbReference type="InterPro" id="IPR005883">
    <property type="entry name" value="PilM"/>
</dbReference>
<dbReference type="SMART" id="SM00842">
    <property type="entry name" value="FtsA"/>
    <property type="match status" value="1"/>
</dbReference>
<evidence type="ECO:0000313" key="2">
    <source>
        <dbReference type="EMBL" id="VBB06871.1"/>
    </source>
</evidence>
<feature type="domain" description="SHS2" evidence="1">
    <location>
        <begin position="23"/>
        <end position="188"/>
    </location>
</feature>
<dbReference type="Gene3D" id="3.30.1490.300">
    <property type="match status" value="1"/>
</dbReference>
<name>A0A498R642_9FIRM</name>
<evidence type="ECO:0000313" key="3">
    <source>
        <dbReference type="Proteomes" id="UP000277811"/>
    </source>
</evidence>
<accession>A0A498R642</accession>
<dbReference type="InterPro" id="IPR003494">
    <property type="entry name" value="SHS2_FtsA"/>
</dbReference>
<sequence length="364" mass="40159">MKQFSEVLRSSLLGWLRRRSHRLLGVDLGGSAVKVAEIVFQRGMPSLNRFDIAALSSYSLDSQGMVDREMVSEALRQAVARSGAACREAVVALSGRQVSVRELSFPPMTREELKEAIKWDLENYVPYPPENCYYDFTVLGARAEEEETRVLLVAAMKETVDETVGIVKDAGLIPVAVDIEPLALCRTVPDGENSLIIDLGGLFSQIIVFQNGVPVINRSINIGGNRFTEVLMQTLDLEFSEAERLKQRQQGLLQPVAGEGEDSAVHRQLQLLVQELGRETRRTMEYYQVQYKNASVDRVILSGGAAQLGNLASQMALQIDDTPVITHQPFQNLNLNPSFAPEQVRESANQLAVAVGLALYGGEL</sequence>
<dbReference type="EMBL" id="UPPP01000068">
    <property type="protein sequence ID" value="VBB06871.1"/>
    <property type="molecule type" value="Genomic_DNA"/>
</dbReference>
<dbReference type="InterPro" id="IPR043129">
    <property type="entry name" value="ATPase_NBD"/>
</dbReference>
<dbReference type="PIRSF" id="PIRSF019169">
    <property type="entry name" value="PilM"/>
    <property type="match status" value="1"/>
</dbReference>
<reference evidence="2 3" key="1">
    <citation type="submission" date="2018-06" db="EMBL/GenBank/DDBJ databases">
        <authorList>
            <person name="Strepis N."/>
        </authorList>
    </citation>
    <scope>NUCLEOTIDE SEQUENCE [LARGE SCALE GENOMIC DNA]</scope>
    <source>
        <strain evidence="2">LUCI</strain>
    </source>
</reference>
<dbReference type="Pfam" id="PF11104">
    <property type="entry name" value="PilM_2"/>
    <property type="match status" value="1"/>
</dbReference>
<dbReference type="GO" id="GO:0051301">
    <property type="term" value="P:cell division"/>
    <property type="evidence" value="ECO:0007669"/>
    <property type="project" value="InterPro"/>
</dbReference>
<dbReference type="PANTHER" id="PTHR32432:SF3">
    <property type="entry name" value="ETHANOLAMINE UTILIZATION PROTEIN EUTJ"/>
    <property type="match status" value="1"/>
</dbReference>
<dbReference type="PANTHER" id="PTHR32432">
    <property type="entry name" value="CELL DIVISION PROTEIN FTSA-RELATED"/>
    <property type="match status" value="1"/>
</dbReference>
<dbReference type="AlphaFoldDB" id="A0A498R642"/>